<protein>
    <recommendedName>
        <fullName evidence="4">Arylsulfotransferase (ASST)</fullName>
    </recommendedName>
</protein>
<keyword evidence="1" id="KW-0812">Transmembrane</keyword>
<dbReference type="HOGENOM" id="CLU_815418_0_0_9"/>
<accession>D2RM22</accession>
<reference evidence="2 3" key="1">
    <citation type="journal article" date="2010" name="Stand. Genomic Sci.">
        <title>Complete genome sequence of Acidaminococcus fermentans type strain (VR4).</title>
        <authorList>
            <person name="Chang Y.J."/>
            <person name="Pukall R."/>
            <person name="Saunders E."/>
            <person name="Lapidus A."/>
            <person name="Copeland A."/>
            <person name="Nolan M."/>
            <person name="Glavina Del Rio T."/>
            <person name="Lucas S."/>
            <person name="Chen F."/>
            <person name="Tice H."/>
            <person name="Cheng J.F."/>
            <person name="Han C."/>
            <person name="Detter J.C."/>
            <person name="Bruce D."/>
            <person name="Goodwin L."/>
            <person name="Pitluck S."/>
            <person name="Mikhailova N."/>
            <person name="Liolios K."/>
            <person name="Pati A."/>
            <person name="Ivanova N."/>
            <person name="Mavromatis K."/>
            <person name="Chen A."/>
            <person name="Palaniappan K."/>
            <person name="Land M."/>
            <person name="Hauser L."/>
            <person name="Jeffries C.D."/>
            <person name="Brettin T."/>
            <person name="Rohde M."/>
            <person name="Goker M."/>
            <person name="Bristow J."/>
            <person name="Eisen J.A."/>
            <person name="Markowitz V."/>
            <person name="Hugenholtz P."/>
            <person name="Kyrpides N.C."/>
            <person name="Klenk H.P."/>
        </authorList>
    </citation>
    <scope>NUCLEOTIDE SEQUENCE [LARGE SCALE GENOMIC DNA]</scope>
    <source>
        <strain evidence="3">ATCC 25085 / DSM 20731 / CCUG 9996 / CIP 106432 / VR4</strain>
    </source>
</reference>
<feature type="transmembrane region" description="Helical" evidence="1">
    <location>
        <begin position="7"/>
        <end position="27"/>
    </location>
</feature>
<dbReference type="eggNOG" id="ENOG502ZR47">
    <property type="taxonomic scope" value="Bacteria"/>
</dbReference>
<dbReference type="Proteomes" id="UP000001902">
    <property type="component" value="Chromosome"/>
</dbReference>
<evidence type="ECO:0000256" key="1">
    <source>
        <dbReference type="SAM" id="Phobius"/>
    </source>
</evidence>
<evidence type="ECO:0000313" key="3">
    <source>
        <dbReference type="Proteomes" id="UP000001902"/>
    </source>
</evidence>
<dbReference type="GeneID" id="78335460"/>
<sequence length="340" mass="39432">MKKIVMIIVLIAILFCIGIKVLSYAYYRYSLTNILSGTIVVSKVNTLELVNPNNIKEAVMIDLQPYIKKQKQYLLTPAVTKDGIYFLAIGHEKEDKSTPYSVVKLSNKGYETLPVAIDNSTRQSWGGQLYVNVKYFYIVDGSQVFEVDRITNSVKRIDAGLQTHKGPLSYQNNTPVVYYRDGIIGTNEKNDVIYIHDGKIEFLFSIPFFLLKGWYKTGESFLVYDWQNEKSVVLDMTGKELFTFGYQPYDVLGSQKDGLLLAMMPRGEGGQDFFDWEFSWNNLLDYNLRIPFVPFIYDYKTKNTRLVRKNISLVTNQWQDMDYDKETFEQYRKAALMNEK</sequence>
<dbReference type="RefSeq" id="WP_012939108.1">
    <property type="nucleotide sequence ID" value="NC_013740.1"/>
</dbReference>
<organism evidence="2 3">
    <name type="scientific">Acidaminococcus fermentans (strain ATCC 25085 / DSM 20731 / CCUG 9996 / CIP 106432 / VR4)</name>
    <dbReference type="NCBI Taxonomy" id="591001"/>
    <lineage>
        <taxon>Bacteria</taxon>
        <taxon>Bacillati</taxon>
        <taxon>Bacillota</taxon>
        <taxon>Negativicutes</taxon>
        <taxon>Acidaminococcales</taxon>
        <taxon>Acidaminococcaceae</taxon>
        <taxon>Acidaminococcus</taxon>
    </lineage>
</organism>
<keyword evidence="1" id="KW-1133">Transmembrane helix</keyword>
<evidence type="ECO:0008006" key="4">
    <source>
        <dbReference type="Google" id="ProtNLM"/>
    </source>
</evidence>
<proteinExistence type="predicted"/>
<keyword evidence="1" id="KW-0472">Membrane</keyword>
<dbReference type="EMBL" id="CP001859">
    <property type="protein sequence ID" value="ADB48124.1"/>
    <property type="molecule type" value="Genomic_DNA"/>
</dbReference>
<gene>
    <name evidence="2" type="ordered locus">Acfer_1769</name>
</gene>
<name>D2RM22_ACIFV</name>
<dbReference type="KEGG" id="afn:Acfer_1769"/>
<evidence type="ECO:0000313" key="2">
    <source>
        <dbReference type="EMBL" id="ADB48124.1"/>
    </source>
</evidence>
<keyword evidence="3" id="KW-1185">Reference proteome</keyword>
<dbReference type="AlphaFoldDB" id="D2RM22"/>